<sequence length="301" mass="32495">MRQADYGEFRAFAAVARHGGFTRAAAHLGVSVSTLSQTIRKLEERLGTRLLNRTTRSVSPTEAGARLAERLLPALDELDAAAAGFGLAEGAPSGRLRLNANRFAAVHIVAPLAASFLRRHPAVSFELVVDDALVDIVSGGFDAGVRLGERLENDMVAVRLGGPVRMIVVASPGYLAARGVPAVPDDLAGHHCINMRRPTDRSPYRWEFERDGEEIHAAVEGSFVCDDPAVRLRAAVDGLGLACVFEAEAAAHLRSGELVRVLDDWTPPFPGCFLYYPGRRHVGPALRAFIDHAKAELRHEA</sequence>
<dbReference type="InterPro" id="IPR000847">
    <property type="entry name" value="LysR_HTH_N"/>
</dbReference>
<keyword evidence="4" id="KW-0804">Transcription</keyword>
<feature type="domain" description="HTH lysR-type" evidence="5">
    <location>
        <begin position="1"/>
        <end position="61"/>
    </location>
</feature>
<dbReference type="InterPro" id="IPR036388">
    <property type="entry name" value="WH-like_DNA-bd_sf"/>
</dbReference>
<dbReference type="GO" id="GO:0006351">
    <property type="term" value="P:DNA-templated transcription"/>
    <property type="evidence" value="ECO:0007669"/>
    <property type="project" value="TreeGrafter"/>
</dbReference>
<name>A0A7V7PNI0_9HYPH</name>
<gene>
    <name evidence="6" type="ORF">F6X38_13440</name>
</gene>
<dbReference type="Pfam" id="PF00126">
    <property type="entry name" value="HTH_1"/>
    <property type="match status" value="1"/>
</dbReference>
<evidence type="ECO:0000259" key="5">
    <source>
        <dbReference type="PROSITE" id="PS50931"/>
    </source>
</evidence>
<dbReference type="GO" id="GO:0043565">
    <property type="term" value="F:sequence-specific DNA binding"/>
    <property type="evidence" value="ECO:0007669"/>
    <property type="project" value="TreeGrafter"/>
</dbReference>
<dbReference type="Proteomes" id="UP000432089">
    <property type="component" value="Unassembled WGS sequence"/>
</dbReference>
<dbReference type="Gene3D" id="3.40.190.290">
    <property type="match status" value="1"/>
</dbReference>
<dbReference type="CDD" id="cd08474">
    <property type="entry name" value="PBP2_CrgA_like_5"/>
    <property type="match status" value="1"/>
</dbReference>
<protein>
    <submittedName>
        <fullName evidence="6">LysR family transcriptional regulator</fullName>
    </submittedName>
</protein>
<dbReference type="InterPro" id="IPR005119">
    <property type="entry name" value="LysR_subst-bd"/>
</dbReference>
<dbReference type="Pfam" id="PF03466">
    <property type="entry name" value="LysR_substrate"/>
    <property type="match status" value="1"/>
</dbReference>
<dbReference type="FunFam" id="1.10.10.10:FF:000001">
    <property type="entry name" value="LysR family transcriptional regulator"/>
    <property type="match status" value="1"/>
</dbReference>
<dbReference type="RefSeq" id="WP_150970346.1">
    <property type="nucleotide sequence ID" value="NZ_VZDO01000010.1"/>
</dbReference>
<comment type="similarity">
    <text evidence="1">Belongs to the LysR transcriptional regulatory family.</text>
</comment>
<dbReference type="AlphaFoldDB" id="A0A7V7PNI0"/>
<evidence type="ECO:0000313" key="7">
    <source>
        <dbReference type="Proteomes" id="UP000432089"/>
    </source>
</evidence>
<dbReference type="InterPro" id="IPR036390">
    <property type="entry name" value="WH_DNA-bd_sf"/>
</dbReference>
<reference evidence="6 7" key="1">
    <citation type="submission" date="2019-09" db="EMBL/GenBank/DDBJ databases">
        <title>YIM 132180 draft genome.</title>
        <authorList>
            <person name="Zhang K."/>
        </authorList>
    </citation>
    <scope>NUCLEOTIDE SEQUENCE [LARGE SCALE GENOMIC DNA]</scope>
    <source>
        <strain evidence="6 7">YIM 132180</strain>
    </source>
</reference>
<organism evidence="6 7">
    <name type="scientific">Plantimonas leprariae</name>
    <dbReference type="NCBI Taxonomy" id="2615207"/>
    <lineage>
        <taxon>Bacteria</taxon>
        <taxon>Pseudomonadati</taxon>
        <taxon>Pseudomonadota</taxon>
        <taxon>Alphaproteobacteria</taxon>
        <taxon>Hyphomicrobiales</taxon>
        <taxon>Aurantimonadaceae</taxon>
        <taxon>Plantimonas</taxon>
    </lineage>
</organism>
<comment type="caution">
    <text evidence="6">The sequence shown here is derived from an EMBL/GenBank/DDBJ whole genome shotgun (WGS) entry which is preliminary data.</text>
</comment>
<accession>A0A7V7PNI0</accession>
<evidence type="ECO:0000313" key="6">
    <source>
        <dbReference type="EMBL" id="KAB0679334.1"/>
    </source>
</evidence>
<keyword evidence="2" id="KW-0805">Transcription regulation</keyword>
<dbReference type="GO" id="GO:0003700">
    <property type="term" value="F:DNA-binding transcription factor activity"/>
    <property type="evidence" value="ECO:0007669"/>
    <property type="project" value="InterPro"/>
</dbReference>
<keyword evidence="7" id="KW-1185">Reference proteome</keyword>
<evidence type="ECO:0000256" key="4">
    <source>
        <dbReference type="ARBA" id="ARBA00023163"/>
    </source>
</evidence>
<dbReference type="SUPFAM" id="SSF53850">
    <property type="entry name" value="Periplasmic binding protein-like II"/>
    <property type="match status" value="1"/>
</dbReference>
<dbReference type="EMBL" id="VZDO01000010">
    <property type="protein sequence ID" value="KAB0679334.1"/>
    <property type="molecule type" value="Genomic_DNA"/>
</dbReference>
<evidence type="ECO:0000256" key="2">
    <source>
        <dbReference type="ARBA" id="ARBA00023015"/>
    </source>
</evidence>
<evidence type="ECO:0000256" key="1">
    <source>
        <dbReference type="ARBA" id="ARBA00009437"/>
    </source>
</evidence>
<dbReference type="PANTHER" id="PTHR30537">
    <property type="entry name" value="HTH-TYPE TRANSCRIPTIONAL REGULATOR"/>
    <property type="match status" value="1"/>
</dbReference>
<dbReference type="SUPFAM" id="SSF46785">
    <property type="entry name" value="Winged helix' DNA-binding domain"/>
    <property type="match status" value="1"/>
</dbReference>
<evidence type="ECO:0000256" key="3">
    <source>
        <dbReference type="ARBA" id="ARBA00023125"/>
    </source>
</evidence>
<dbReference type="PANTHER" id="PTHR30537:SF1">
    <property type="entry name" value="HTH-TYPE TRANSCRIPTIONAL REGULATOR PGRR"/>
    <property type="match status" value="1"/>
</dbReference>
<proteinExistence type="inferred from homology"/>
<dbReference type="Gene3D" id="1.10.10.10">
    <property type="entry name" value="Winged helix-like DNA-binding domain superfamily/Winged helix DNA-binding domain"/>
    <property type="match status" value="1"/>
</dbReference>
<dbReference type="InterPro" id="IPR058163">
    <property type="entry name" value="LysR-type_TF_proteobact-type"/>
</dbReference>
<dbReference type="PROSITE" id="PS50931">
    <property type="entry name" value="HTH_LYSR"/>
    <property type="match status" value="1"/>
</dbReference>
<keyword evidence="3" id="KW-0238">DNA-binding</keyword>